<protein>
    <submittedName>
        <fullName evidence="2">Uncharacterized protein</fullName>
    </submittedName>
</protein>
<evidence type="ECO:0000313" key="2">
    <source>
        <dbReference type="EMBL" id="KFB72287.1"/>
    </source>
</evidence>
<evidence type="ECO:0000313" key="3">
    <source>
        <dbReference type="Proteomes" id="UP000020077"/>
    </source>
</evidence>
<dbReference type="EMBL" id="JDVG02000411">
    <property type="protein sequence ID" value="KFB72287.1"/>
    <property type="molecule type" value="Genomic_DNA"/>
</dbReference>
<organism evidence="2 3">
    <name type="scientific">Candidatus Accumulibacter phosphatis</name>
    <dbReference type="NCBI Taxonomy" id="327160"/>
    <lineage>
        <taxon>Bacteria</taxon>
        <taxon>Pseudomonadati</taxon>
        <taxon>Pseudomonadota</taxon>
        <taxon>Betaproteobacteria</taxon>
        <taxon>Candidatus Accumulibacter</taxon>
    </lineage>
</organism>
<feature type="region of interest" description="Disordered" evidence="1">
    <location>
        <begin position="1"/>
        <end position="32"/>
    </location>
</feature>
<reference evidence="2 3" key="1">
    <citation type="submission" date="2014-02" db="EMBL/GenBank/DDBJ databases">
        <title>Expanding our view of genomic diversity in Candidatus Accumulibacter clades.</title>
        <authorList>
            <person name="Skennerton C.T."/>
            <person name="Barr J.J."/>
            <person name="Slater F.R."/>
            <person name="Bond P.L."/>
            <person name="Tyson G.W."/>
        </authorList>
    </citation>
    <scope>NUCLEOTIDE SEQUENCE [LARGE SCALE GENOMIC DNA]</scope>
    <source>
        <strain evidence="3">BA-91</strain>
    </source>
</reference>
<accession>A0A080LUK4</accession>
<sequence>MTPVAKARDERATAPPRQSRRQAVRTGSGAPPVAVVPEEFQEGLARVVSLLEREGRSQLLDKADQIARLVIEVTPPSDALVRERIARLKTIACLFAETQWFTAQQIHDLQPRPPKNPSAPASDWKRRGKIFSVSWDGKEYFPAYQFSEALQPLPVIAEVLAQFGEVADTWQIAAWFHFPNGWLAAAGSDEAPRARAPRDCLNEREALFQAVRHRLGSYQA</sequence>
<evidence type="ECO:0000256" key="1">
    <source>
        <dbReference type="SAM" id="MobiDB-lite"/>
    </source>
</evidence>
<proteinExistence type="predicted"/>
<feature type="compositionally biased region" description="Basic and acidic residues" evidence="1">
    <location>
        <begin position="1"/>
        <end position="12"/>
    </location>
</feature>
<comment type="caution">
    <text evidence="2">The sequence shown here is derived from an EMBL/GenBank/DDBJ whole genome shotgun (WGS) entry which is preliminary data.</text>
</comment>
<name>A0A080LUK4_9PROT</name>
<dbReference type="AlphaFoldDB" id="A0A080LUK4"/>
<gene>
    <name evidence="2" type="ORF">AW09_002541</name>
</gene>
<dbReference type="Proteomes" id="UP000020077">
    <property type="component" value="Unassembled WGS sequence"/>
</dbReference>